<gene>
    <name evidence="4" type="ORF">FOMPIDRAFT_1040410</name>
</gene>
<feature type="chain" id="PRO_5004550610" description="DUF1593-domain-containing protein" evidence="1">
    <location>
        <begin position="23"/>
        <end position="480"/>
    </location>
</feature>
<dbReference type="GO" id="GO:0016799">
    <property type="term" value="F:hydrolase activity, hydrolyzing N-glycosyl compounds"/>
    <property type="evidence" value="ECO:0007669"/>
    <property type="project" value="InterPro"/>
</dbReference>
<dbReference type="Pfam" id="PF21027">
    <property type="entry name" value="Sde0182_C"/>
    <property type="match status" value="1"/>
</dbReference>
<dbReference type="Proteomes" id="UP000015241">
    <property type="component" value="Unassembled WGS sequence"/>
</dbReference>
<evidence type="ECO:0000256" key="1">
    <source>
        <dbReference type="SAM" id="SignalP"/>
    </source>
</evidence>
<dbReference type="InterPro" id="IPR011483">
    <property type="entry name" value="Sde182_NH-like"/>
</dbReference>
<dbReference type="InterPro" id="IPR036452">
    <property type="entry name" value="Ribo_hydro-like"/>
</dbReference>
<dbReference type="AlphaFoldDB" id="S8EK86"/>
<name>S8EK86_FOMSC</name>
<dbReference type="HOGENOM" id="CLU_029266_0_0_1"/>
<keyword evidence="1" id="KW-0732">Signal</keyword>
<feature type="domain" description="Cellulose-binding Sde182 nucleoside hydrolase-like" evidence="2">
    <location>
        <begin position="35"/>
        <end position="306"/>
    </location>
</feature>
<evidence type="ECO:0000313" key="5">
    <source>
        <dbReference type="Proteomes" id="UP000015241"/>
    </source>
</evidence>
<protein>
    <recommendedName>
        <fullName evidence="6">DUF1593-domain-containing protein</fullName>
    </recommendedName>
</protein>
<sequence>MPHRMFLALFAAIALWTCLASAWQCEDSRYESKPRTFIMTDISNEPDDQMSLVRLLVHSNELDLQGIAVVTSFWKNDSLDLTSAHDVIKAYDEVTDNLNANVPDSGTYPDGDKILSKLYAGHPVYGLAALELPLSNASVALINATDASDESLWVCAWGGANVLAEALNHVKQTRSDDEVAAFVRKLRVYSISDQDNSGAWIRVNFPTLFFIVSLHGFNEYSQATWVLTTSQGISGEQLRPFDKGGPDTSLITNEWLQEHVRLGTLGAYYLNWSYIMEGDTPSFLGLLPNGLNAPEHPEWGGWGGRYKLLDLSGWTSVYSDVADFAIGANNDTFYSKYASLWRWRPAFQYDFAARMQWSVEPDYAQNNHHPVAVVNDTCSFEPLELHYTLGESVVLDASASYDPDGDDISFDWFHYRDPSIRLEGDIPRISPNVTFAPLNDEGSIVSVTPQQNITAHIILTIEDFRPLNLTAYRRIILYPN</sequence>
<reference evidence="4 5" key="1">
    <citation type="journal article" date="2012" name="Science">
        <title>The Paleozoic origin of enzymatic lignin decomposition reconstructed from 31 fungal genomes.</title>
        <authorList>
            <person name="Floudas D."/>
            <person name="Binder M."/>
            <person name="Riley R."/>
            <person name="Barry K."/>
            <person name="Blanchette R.A."/>
            <person name="Henrissat B."/>
            <person name="Martinez A.T."/>
            <person name="Otillar R."/>
            <person name="Spatafora J.W."/>
            <person name="Yadav J.S."/>
            <person name="Aerts A."/>
            <person name="Benoit I."/>
            <person name="Boyd A."/>
            <person name="Carlson A."/>
            <person name="Copeland A."/>
            <person name="Coutinho P.M."/>
            <person name="de Vries R.P."/>
            <person name="Ferreira P."/>
            <person name="Findley K."/>
            <person name="Foster B."/>
            <person name="Gaskell J."/>
            <person name="Glotzer D."/>
            <person name="Gorecki P."/>
            <person name="Heitman J."/>
            <person name="Hesse C."/>
            <person name="Hori C."/>
            <person name="Igarashi K."/>
            <person name="Jurgens J.A."/>
            <person name="Kallen N."/>
            <person name="Kersten P."/>
            <person name="Kohler A."/>
            <person name="Kuees U."/>
            <person name="Kumar T.K.A."/>
            <person name="Kuo A."/>
            <person name="LaButti K."/>
            <person name="Larrondo L.F."/>
            <person name="Lindquist E."/>
            <person name="Ling A."/>
            <person name="Lombard V."/>
            <person name="Lucas S."/>
            <person name="Lundell T."/>
            <person name="Martin R."/>
            <person name="McLaughlin D.J."/>
            <person name="Morgenstern I."/>
            <person name="Morin E."/>
            <person name="Murat C."/>
            <person name="Nagy L.G."/>
            <person name="Nolan M."/>
            <person name="Ohm R.A."/>
            <person name="Patyshakuliyeva A."/>
            <person name="Rokas A."/>
            <person name="Ruiz-Duenas F.J."/>
            <person name="Sabat G."/>
            <person name="Salamov A."/>
            <person name="Samejima M."/>
            <person name="Schmutz J."/>
            <person name="Slot J.C."/>
            <person name="St John F."/>
            <person name="Stenlid J."/>
            <person name="Sun H."/>
            <person name="Sun S."/>
            <person name="Syed K."/>
            <person name="Tsang A."/>
            <person name="Wiebenga A."/>
            <person name="Young D."/>
            <person name="Pisabarro A."/>
            <person name="Eastwood D.C."/>
            <person name="Martin F."/>
            <person name="Cullen D."/>
            <person name="Grigoriev I.V."/>
            <person name="Hibbett D.S."/>
        </authorList>
    </citation>
    <scope>NUCLEOTIDE SEQUENCE</scope>
    <source>
        <strain evidence="5">FP-58527</strain>
    </source>
</reference>
<proteinExistence type="predicted"/>
<dbReference type="Pfam" id="PF07632">
    <property type="entry name" value="Sde182_NH-like"/>
    <property type="match status" value="1"/>
</dbReference>
<dbReference type="EMBL" id="KE504129">
    <property type="protein sequence ID" value="EPT03694.1"/>
    <property type="molecule type" value="Genomic_DNA"/>
</dbReference>
<dbReference type="Gene3D" id="2.60.40.10">
    <property type="entry name" value="Immunoglobulins"/>
    <property type="match status" value="1"/>
</dbReference>
<evidence type="ECO:0000259" key="2">
    <source>
        <dbReference type="Pfam" id="PF07632"/>
    </source>
</evidence>
<evidence type="ECO:0000313" key="4">
    <source>
        <dbReference type="EMBL" id="EPT03694.1"/>
    </source>
</evidence>
<dbReference type="InterPro" id="IPR048527">
    <property type="entry name" value="Sde182_C"/>
</dbReference>
<keyword evidence="5" id="KW-1185">Reference proteome</keyword>
<feature type="domain" description="Cellulose-binding Sde182 C-terminal" evidence="3">
    <location>
        <begin position="393"/>
        <end position="478"/>
    </location>
</feature>
<dbReference type="eggNOG" id="ENOG502QXBB">
    <property type="taxonomic scope" value="Eukaryota"/>
</dbReference>
<dbReference type="InParanoid" id="S8EK86"/>
<accession>S8EK86</accession>
<dbReference type="Gene3D" id="3.90.245.10">
    <property type="entry name" value="Ribonucleoside hydrolase-like"/>
    <property type="match status" value="1"/>
</dbReference>
<feature type="signal peptide" evidence="1">
    <location>
        <begin position="1"/>
        <end position="22"/>
    </location>
</feature>
<evidence type="ECO:0000259" key="3">
    <source>
        <dbReference type="Pfam" id="PF21027"/>
    </source>
</evidence>
<dbReference type="InterPro" id="IPR013783">
    <property type="entry name" value="Ig-like_fold"/>
</dbReference>
<evidence type="ECO:0008006" key="6">
    <source>
        <dbReference type="Google" id="ProtNLM"/>
    </source>
</evidence>
<dbReference type="OrthoDB" id="3592035at2759"/>
<organism evidence="4 5">
    <name type="scientific">Fomitopsis schrenkii</name>
    <name type="common">Brown rot fungus</name>
    <dbReference type="NCBI Taxonomy" id="2126942"/>
    <lineage>
        <taxon>Eukaryota</taxon>
        <taxon>Fungi</taxon>
        <taxon>Dikarya</taxon>
        <taxon>Basidiomycota</taxon>
        <taxon>Agaricomycotina</taxon>
        <taxon>Agaricomycetes</taxon>
        <taxon>Polyporales</taxon>
        <taxon>Fomitopsis</taxon>
    </lineage>
</organism>
<dbReference type="SUPFAM" id="SSF53590">
    <property type="entry name" value="Nucleoside hydrolase"/>
    <property type="match status" value="1"/>
</dbReference>
<dbReference type="STRING" id="743788.S8EK86"/>